<feature type="transmembrane region" description="Helical" evidence="2">
    <location>
        <begin position="70"/>
        <end position="93"/>
    </location>
</feature>
<keyword evidence="2" id="KW-1133">Transmembrane helix</keyword>
<dbReference type="Proteomes" id="UP000078200">
    <property type="component" value="Unassembled WGS sequence"/>
</dbReference>
<reference evidence="3" key="1">
    <citation type="submission" date="2020-05" db="UniProtKB">
        <authorList>
            <consortium name="EnsemblMetazoa"/>
        </authorList>
    </citation>
    <scope>IDENTIFICATION</scope>
    <source>
        <strain evidence="3">TTRI</strain>
    </source>
</reference>
<keyword evidence="2" id="KW-0812">Transmembrane</keyword>
<proteinExistence type="predicted"/>
<accession>A0A1A9UPJ1</accession>
<keyword evidence="2" id="KW-0472">Membrane</keyword>
<keyword evidence="4" id="KW-1185">Reference proteome</keyword>
<protein>
    <submittedName>
        <fullName evidence="3">Uncharacterized protein</fullName>
    </submittedName>
</protein>
<organism evidence="3 4">
    <name type="scientific">Glossina austeni</name>
    <name type="common">Savannah tsetse fly</name>
    <dbReference type="NCBI Taxonomy" id="7395"/>
    <lineage>
        <taxon>Eukaryota</taxon>
        <taxon>Metazoa</taxon>
        <taxon>Ecdysozoa</taxon>
        <taxon>Arthropoda</taxon>
        <taxon>Hexapoda</taxon>
        <taxon>Insecta</taxon>
        <taxon>Pterygota</taxon>
        <taxon>Neoptera</taxon>
        <taxon>Endopterygota</taxon>
        <taxon>Diptera</taxon>
        <taxon>Brachycera</taxon>
        <taxon>Muscomorpha</taxon>
        <taxon>Hippoboscoidea</taxon>
        <taxon>Glossinidae</taxon>
        <taxon>Glossina</taxon>
    </lineage>
</organism>
<evidence type="ECO:0000313" key="3">
    <source>
        <dbReference type="EnsemblMetazoa" id="GAUT011249-PA"/>
    </source>
</evidence>
<evidence type="ECO:0000256" key="2">
    <source>
        <dbReference type="SAM" id="Phobius"/>
    </source>
</evidence>
<feature type="region of interest" description="Disordered" evidence="1">
    <location>
        <begin position="1"/>
        <end position="26"/>
    </location>
</feature>
<evidence type="ECO:0000256" key="1">
    <source>
        <dbReference type="SAM" id="MobiDB-lite"/>
    </source>
</evidence>
<feature type="transmembrane region" description="Helical" evidence="2">
    <location>
        <begin position="29"/>
        <end position="50"/>
    </location>
</feature>
<sequence length="147" mass="16551">MHAVYSSLRPSPPSNKPTTTKSDETSKEALVAATGSDFMIPISIFVNLFYNLPFFDMFVAPMKLFFGKSNYHLCPPFALMFCRGSIITSWYSITPKRSNRAPIKPATTPDRSIFDRFVSITPRLLRLPSLMKSVCEETVRKAESCKA</sequence>
<dbReference type="EnsemblMetazoa" id="GAUT011249-RA">
    <property type="protein sequence ID" value="GAUT011249-PA"/>
    <property type="gene ID" value="GAUT011249"/>
</dbReference>
<dbReference type="AlphaFoldDB" id="A0A1A9UPJ1"/>
<name>A0A1A9UPJ1_GLOAU</name>
<dbReference type="VEuPathDB" id="VectorBase:GAUT011249"/>
<evidence type="ECO:0000313" key="4">
    <source>
        <dbReference type="Proteomes" id="UP000078200"/>
    </source>
</evidence>